<dbReference type="PANTHER" id="PTHR43080:SF4">
    <property type="entry name" value="CRO-LIKE PROTEIN"/>
    <property type="match status" value="1"/>
</dbReference>
<evidence type="ECO:0000256" key="1">
    <source>
        <dbReference type="ARBA" id="ARBA00023122"/>
    </source>
</evidence>
<feature type="domain" description="CBS" evidence="3">
    <location>
        <begin position="7"/>
        <end position="63"/>
    </location>
</feature>
<dbReference type="Gene3D" id="3.10.580.10">
    <property type="entry name" value="CBS-domain"/>
    <property type="match status" value="1"/>
</dbReference>
<accession>A0A5C4M0R7</accession>
<dbReference type="Proteomes" id="UP000305546">
    <property type="component" value="Unassembled WGS sequence"/>
</dbReference>
<dbReference type="PANTHER" id="PTHR43080">
    <property type="entry name" value="CBS DOMAIN-CONTAINING PROTEIN CBSX3, MITOCHONDRIAL"/>
    <property type="match status" value="1"/>
</dbReference>
<organism evidence="4 5">
    <name type="scientific">Amycolatopsis alkalitolerans</name>
    <dbReference type="NCBI Taxonomy" id="2547244"/>
    <lineage>
        <taxon>Bacteria</taxon>
        <taxon>Bacillati</taxon>
        <taxon>Actinomycetota</taxon>
        <taxon>Actinomycetes</taxon>
        <taxon>Pseudonocardiales</taxon>
        <taxon>Pseudonocardiaceae</taxon>
        <taxon>Amycolatopsis</taxon>
    </lineage>
</organism>
<dbReference type="SMART" id="SM00116">
    <property type="entry name" value="CBS"/>
    <property type="match status" value="2"/>
</dbReference>
<dbReference type="RefSeq" id="WP_139097601.1">
    <property type="nucleotide sequence ID" value="NZ_VDFW01000013.1"/>
</dbReference>
<comment type="caution">
    <text evidence="4">The sequence shown here is derived from an EMBL/GenBank/DDBJ whole genome shotgun (WGS) entry which is preliminary data.</text>
</comment>
<name>A0A5C4M0R7_9PSEU</name>
<protein>
    <submittedName>
        <fullName evidence="4">CBS domain-containing protein</fullName>
    </submittedName>
</protein>
<feature type="domain" description="CBS" evidence="3">
    <location>
        <begin position="85"/>
        <end position="138"/>
    </location>
</feature>
<evidence type="ECO:0000256" key="2">
    <source>
        <dbReference type="PROSITE-ProRule" id="PRU00703"/>
    </source>
</evidence>
<dbReference type="AlphaFoldDB" id="A0A5C4M0R7"/>
<dbReference type="SUPFAM" id="SSF54631">
    <property type="entry name" value="CBS-domain pair"/>
    <property type="match status" value="1"/>
</dbReference>
<gene>
    <name evidence="4" type="ORF">FG385_16325</name>
</gene>
<dbReference type="InterPro" id="IPR046342">
    <property type="entry name" value="CBS_dom_sf"/>
</dbReference>
<dbReference type="Pfam" id="PF00571">
    <property type="entry name" value="CBS"/>
    <property type="match status" value="2"/>
</dbReference>
<evidence type="ECO:0000259" key="3">
    <source>
        <dbReference type="PROSITE" id="PS51371"/>
    </source>
</evidence>
<reference evidence="4 5" key="1">
    <citation type="submission" date="2019-06" db="EMBL/GenBank/DDBJ databases">
        <title>Amycolatopsis alkalitolerans sp. nov., isolated from Gastrodia elata Blume.</title>
        <authorList>
            <person name="Narsing Rao M.P."/>
            <person name="Li W.J."/>
        </authorList>
    </citation>
    <scope>NUCLEOTIDE SEQUENCE [LARGE SCALE GENOMIC DNA]</scope>
    <source>
        <strain evidence="4 5">SYSUP0005</strain>
    </source>
</reference>
<evidence type="ECO:0000313" key="5">
    <source>
        <dbReference type="Proteomes" id="UP000305546"/>
    </source>
</evidence>
<dbReference type="InterPro" id="IPR051257">
    <property type="entry name" value="Diverse_CBS-Domain"/>
</dbReference>
<sequence length="138" mass="14425">MRAADLMSSPVYGITPDASLDEAAGLMMERGFTTLPVITAGGLLLGLVTESDLVRALFTPGTRGEPTPDGGAVAGLRPHAVRQVMRGTPVAVRAEMDVSDVAMAMVDAHERCLPVVDGGERVVGMISWRDLLANLLPG</sequence>
<keyword evidence="5" id="KW-1185">Reference proteome</keyword>
<keyword evidence="1 2" id="KW-0129">CBS domain</keyword>
<dbReference type="InterPro" id="IPR000644">
    <property type="entry name" value="CBS_dom"/>
</dbReference>
<dbReference type="EMBL" id="VDFW01000013">
    <property type="protein sequence ID" value="TNC24813.1"/>
    <property type="molecule type" value="Genomic_DNA"/>
</dbReference>
<evidence type="ECO:0000313" key="4">
    <source>
        <dbReference type="EMBL" id="TNC24813.1"/>
    </source>
</evidence>
<proteinExistence type="predicted"/>
<dbReference type="OrthoDB" id="9799454at2"/>
<dbReference type="PROSITE" id="PS51371">
    <property type="entry name" value="CBS"/>
    <property type="match status" value="2"/>
</dbReference>